<proteinExistence type="predicted"/>
<evidence type="ECO:0000313" key="3">
    <source>
        <dbReference type="Proteomes" id="UP000317648"/>
    </source>
</evidence>
<keyword evidence="3" id="KW-1185">Reference proteome</keyword>
<evidence type="ECO:0000256" key="1">
    <source>
        <dbReference type="SAM" id="SignalP"/>
    </source>
</evidence>
<dbReference type="Pfam" id="PF07586">
    <property type="entry name" value="HXXSHH"/>
    <property type="match status" value="1"/>
</dbReference>
<organism evidence="2 3">
    <name type="scientific">Lignipirellula cremea</name>
    <dbReference type="NCBI Taxonomy" id="2528010"/>
    <lineage>
        <taxon>Bacteria</taxon>
        <taxon>Pseudomonadati</taxon>
        <taxon>Planctomycetota</taxon>
        <taxon>Planctomycetia</taxon>
        <taxon>Pirellulales</taxon>
        <taxon>Pirellulaceae</taxon>
        <taxon>Lignipirellula</taxon>
    </lineage>
</organism>
<dbReference type="KEGG" id="lcre:Pla8534_36240"/>
<dbReference type="EMBL" id="CP036433">
    <property type="protein sequence ID" value="QDU95807.1"/>
    <property type="molecule type" value="Genomic_DNA"/>
</dbReference>
<reference evidence="2 3" key="1">
    <citation type="submission" date="2019-02" db="EMBL/GenBank/DDBJ databases">
        <title>Deep-cultivation of Planctomycetes and their phenomic and genomic characterization uncovers novel biology.</title>
        <authorList>
            <person name="Wiegand S."/>
            <person name="Jogler M."/>
            <person name="Boedeker C."/>
            <person name="Pinto D."/>
            <person name="Vollmers J."/>
            <person name="Rivas-Marin E."/>
            <person name="Kohn T."/>
            <person name="Peeters S.H."/>
            <person name="Heuer A."/>
            <person name="Rast P."/>
            <person name="Oberbeckmann S."/>
            <person name="Bunk B."/>
            <person name="Jeske O."/>
            <person name="Meyerdierks A."/>
            <person name="Storesund J.E."/>
            <person name="Kallscheuer N."/>
            <person name="Luecker S."/>
            <person name="Lage O.M."/>
            <person name="Pohl T."/>
            <person name="Merkel B.J."/>
            <person name="Hornburger P."/>
            <person name="Mueller R.-W."/>
            <person name="Bruemmer F."/>
            <person name="Labrenz M."/>
            <person name="Spormann A.M."/>
            <person name="Op den Camp H."/>
            <person name="Overmann J."/>
            <person name="Amann R."/>
            <person name="Jetten M.S.M."/>
            <person name="Mascher T."/>
            <person name="Medema M.H."/>
            <person name="Devos D.P."/>
            <person name="Kaster A.-K."/>
            <person name="Ovreas L."/>
            <person name="Rohde M."/>
            <person name="Galperin M.Y."/>
            <person name="Jogler C."/>
        </authorList>
    </citation>
    <scope>NUCLEOTIDE SEQUENCE [LARGE SCALE GENOMIC DNA]</scope>
    <source>
        <strain evidence="2 3">Pla85_3_4</strain>
    </source>
</reference>
<dbReference type="InterPro" id="IPR011447">
    <property type="entry name" value="DUF1552"/>
</dbReference>
<evidence type="ECO:0008006" key="4">
    <source>
        <dbReference type="Google" id="ProtNLM"/>
    </source>
</evidence>
<accession>A0A518DVE3</accession>
<keyword evidence="1" id="KW-0732">Signal</keyword>
<feature type="chain" id="PRO_5022091838" description="DUF1552 domain-containing protein" evidence="1">
    <location>
        <begin position="31"/>
        <end position="418"/>
    </location>
</feature>
<protein>
    <recommendedName>
        <fullName evidence="4">DUF1552 domain-containing protein</fullName>
    </recommendedName>
</protein>
<dbReference type="Proteomes" id="UP000317648">
    <property type="component" value="Chromosome"/>
</dbReference>
<sequence length="418" mass="46193" precursor="true">MRSLPRRTFLKASAVTLTLPFLDAMRPAFAKDSQTPPRRMLSICTNLGVLDRHFYPQQPGPDYELTPYLEPLRDLRDQFTVISGASHPEVTGGHSAEASFLTAAPHPGTASFRNSISLDQFAAEQIGHLTRVPALPLVVAQNGNQSLSFTSSGVMLPAERSPAEVFKTLFVAGNAAAVEKQVQDLRVGRSILDVVADRATTLQKRLGSDDRQRLDQYFTAVREVERRLVIAEEWEHRPKPKVDVPPPTDGEYLLDKLKSMFQLIRLALATDSTRLITLMIRLDGFSAHIPGVSSEAHNLSHHVGREDKLQQLMNLELAEFRELAALLQGLQETRDGSGTLLDHTMVLFGSNLGNGNNHDTKNMPILLAGGGFRHGQHLAFDRTHNYPLPNLFLSMLQRLGLEVDRFASSTSTIAGLEV</sequence>
<gene>
    <name evidence="2" type="ORF">Pla8534_36240</name>
</gene>
<dbReference type="OrthoDB" id="9146593at2"/>
<name>A0A518DVE3_9BACT</name>
<feature type="signal peptide" evidence="1">
    <location>
        <begin position="1"/>
        <end position="30"/>
    </location>
</feature>
<dbReference type="InterPro" id="IPR006311">
    <property type="entry name" value="TAT_signal"/>
</dbReference>
<dbReference type="AlphaFoldDB" id="A0A518DVE3"/>
<evidence type="ECO:0000313" key="2">
    <source>
        <dbReference type="EMBL" id="QDU95807.1"/>
    </source>
</evidence>
<dbReference type="PROSITE" id="PS51318">
    <property type="entry name" value="TAT"/>
    <property type="match status" value="1"/>
</dbReference>